<dbReference type="GO" id="GO:0008408">
    <property type="term" value="F:3'-5' exonuclease activity"/>
    <property type="evidence" value="ECO:0007669"/>
    <property type="project" value="TreeGrafter"/>
</dbReference>
<dbReference type="InterPro" id="IPR013520">
    <property type="entry name" value="Ribonucl_H"/>
</dbReference>
<evidence type="ECO:0000313" key="3">
    <source>
        <dbReference type="EMBL" id="TYT73223.1"/>
    </source>
</evidence>
<dbReference type="CDD" id="cd06138">
    <property type="entry name" value="ExoI_N"/>
    <property type="match status" value="1"/>
</dbReference>
<dbReference type="GO" id="GO:0003676">
    <property type="term" value="F:nucleic acid binding"/>
    <property type="evidence" value="ECO:0007669"/>
    <property type="project" value="InterPro"/>
</dbReference>
<keyword evidence="4" id="KW-1185">Reference proteome</keyword>
<protein>
    <submittedName>
        <fullName evidence="3">Exodeoxyribonuclease I</fullName>
    </submittedName>
</protein>
<organism evidence="3 4">
    <name type="scientific">Desulfobotulus mexicanus</name>
    <dbReference type="NCBI Taxonomy" id="2586642"/>
    <lineage>
        <taxon>Bacteria</taxon>
        <taxon>Pseudomonadati</taxon>
        <taxon>Thermodesulfobacteriota</taxon>
        <taxon>Desulfobacteria</taxon>
        <taxon>Desulfobacterales</taxon>
        <taxon>Desulfobacteraceae</taxon>
        <taxon>Desulfobotulus</taxon>
    </lineage>
</organism>
<dbReference type="Proteomes" id="UP000321899">
    <property type="component" value="Unassembled WGS sequence"/>
</dbReference>
<dbReference type="InterPro" id="IPR034747">
    <property type="entry name" value="EXOI_SH3"/>
</dbReference>
<evidence type="ECO:0000259" key="1">
    <source>
        <dbReference type="PROSITE" id="PS51784"/>
    </source>
</evidence>
<reference evidence="3 4" key="1">
    <citation type="submission" date="2019-06" db="EMBL/GenBank/DDBJ databases">
        <title>Desulfobotulus mexicanus sp. nov., a novel sulfate-reducing bacterium isolated from the sediment of an alkaline crater lake in Mexico.</title>
        <authorList>
            <person name="Hirschler-Rea A."/>
        </authorList>
    </citation>
    <scope>NUCLEOTIDE SEQUENCE [LARGE SCALE GENOMIC DNA]</scope>
    <source>
        <strain evidence="3 4">PAR22N</strain>
    </source>
</reference>
<name>A0A5S5MBX5_9BACT</name>
<dbReference type="RefSeq" id="WP_139450916.1">
    <property type="nucleotide sequence ID" value="NZ_VDMB01000042.1"/>
</dbReference>
<evidence type="ECO:0000259" key="2">
    <source>
        <dbReference type="PROSITE" id="PS51785"/>
    </source>
</evidence>
<dbReference type="PROSITE" id="PS51785">
    <property type="entry name" value="EXOI_C"/>
    <property type="match status" value="1"/>
</dbReference>
<dbReference type="InterPro" id="IPR036397">
    <property type="entry name" value="RNaseH_sf"/>
</dbReference>
<proteinExistence type="predicted"/>
<dbReference type="SUPFAM" id="SSF53098">
    <property type="entry name" value="Ribonuclease H-like"/>
    <property type="match status" value="1"/>
</dbReference>
<sequence length="473" mass="53947">MSSYLFYDLETTGLNPAFDQILQFAAIRTDMAFHELERHEIRIRLRPDVLIAPGALITHRIPLDVLGSGELEYDAIRRIHSLLNTRGTLSLGYNTLNFDDIFLRFAFYRNLLPPYTHQFASGCSRMDIFPLTIFFHLFRPEILKWPELEGRVSLKLENLNRENGLASGMAHDAMVDVEATLALAKILASEKDMWEYLVAGFDKKKDGLRQDQLPEAFQSSLGIHPYGVLTGSEAGSKNGYQAPVLGLGQSIPYSNQSLWLRLDTEDLQKTDPENPEATSFVIRKRNGEPPFVLPPVSRFWERLFDEKRQLAENNMAWLRSRPDILEAIGKYHRQFRYPEIEGLDPDAALYQKGFLSKAEQVQCSDFHAMDIAGKLAFLPELSTDLQVLAARLLFRNGMGEQHPFVEEAGRRQMASLTAGTGDSLPKDWRGGERRAVYHVLDDIKDIRAEGKLDDEQILLLQALEEDMKKRFFL</sequence>
<dbReference type="EMBL" id="VDMB01000042">
    <property type="protein sequence ID" value="TYT73223.1"/>
    <property type="molecule type" value="Genomic_DNA"/>
</dbReference>
<gene>
    <name evidence="3" type="ORF">FIM25_16280</name>
</gene>
<dbReference type="Pfam" id="PF00929">
    <property type="entry name" value="RNase_T"/>
    <property type="match status" value="1"/>
</dbReference>
<dbReference type="InterPro" id="IPR012337">
    <property type="entry name" value="RNaseH-like_sf"/>
</dbReference>
<comment type="caution">
    <text evidence="3">The sequence shown here is derived from an EMBL/GenBank/DDBJ whole genome shotgun (WGS) entry which is preliminary data.</text>
</comment>
<dbReference type="Gene3D" id="3.30.420.10">
    <property type="entry name" value="Ribonuclease H-like superfamily/Ribonuclease H"/>
    <property type="match status" value="1"/>
</dbReference>
<dbReference type="OrthoDB" id="9763470at2"/>
<dbReference type="PROSITE" id="PS51784">
    <property type="entry name" value="EXOI_SH3"/>
    <property type="match status" value="1"/>
</dbReference>
<feature type="domain" description="ExoI SH3-like" evidence="1">
    <location>
        <begin position="191"/>
        <end position="336"/>
    </location>
</feature>
<dbReference type="AlphaFoldDB" id="A0A5S5MBX5"/>
<dbReference type="GO" id="GO:0005829">
    <property type="term" value="C:cytosol"/>
    <property type="evidence" value="ECO:0007669"/>
    <property type="project" value="TreeGrafter"/>
</dbReference>
<feature type="domain" description="ExoI C-terminal" evidence="2">
    <location>
        <begin position="341"/>
        <end position="471"/>
    </location>
</feature>
<dbReference type="SMART" id="SM00479">
    <property type="entry name" value="EXOIII"/>
    <property type="match status" value="1"/>
</dbReference>
<dbReference type="GO" id="GO:0045004">
    <property type="term" value="P:DNA replication proofreading"/>
    <property type="evidence" value="ECO:0007669"/>
    <property type="project" value="TreeGrafter"/>
</dbReference>
<evidence type="ECO:0000313" key="4">
    <source>
        <dbReference type="Proteomes" id="UP000321899"/>
    </source>
</evidence>
<dbReference type="PANTHER" id="PTHR30231">
    <property type="entry name" value="DNA POLYMERASE III SUBUNIT EPSILON"/>
    <property type="match status" value="1"/>
</dbReference>
<dbReference type="InterPro" id="IPR058561">
    <property type="entry name" value="Exonuc_1_C"/>
</dbReference>
<accession>A0A5S5MBX5</accession>
<dbReference type="PANTHER" id="PTHR30231:SF41">
    <property type="entry name" value="DNA POLYMERASE III SUBUNIT EPSILON"/>
    <property type="match status" value="1"/>
</dbReference>